<evidence type="ECO:0000313" key="3">
    <source>
        <dbReference type="Proteomes" id="UP000286270"/>
    </source>
</evidence>
<dbReference type="EMBL" id="QRZH01000016">
    <property type="protein sequence ID" value="RGV50403.1"/>
    <property type="molecule type" value="Genomic_DNA"/>
</dbReference>
<dbReference type="CDD" id="cd00761">
    <property type="entry name" value="Glyco_tranf_GTA_type"/>
    <property type="match status" value="1"/>
</dbReference>
<dbReference type="GO" id="GO:0016758">
    <property type="term" value="F:hexosyltransferase activity"/>
    <property type="evidence" value="ECO:0007669"/>
    <property type="project" value="UniProtKB-ARBA"/>
</dbReference>
<dbReference type="Pfam" id="PF00535">
    <property type="entry name" value="Glycos_transf_2"/>
    <property type="match status" value="1"/>
</dbReference>
<evidence type="ECO:0000259" key="1">
    <source>
        <dbReference type="Pfam" id="PF00535"/>
    </source>
</evidence>
<gene>
    <name evidence="2" type="ORF">DWW08_16730</name>
</gene>
<feature type="domain" description="Glycosyltransferase 2-like" evidence="1">
    <location>
        <begin position="23"/>
        <end position="147"/>
    </location>
</feature>
<proteinExistence type="predicted"/>
<keyword evidence="2" id="KW-0808">Transferase</keyword>
<dbReference type="Proteomes" id="UP000286270">
    <property type="component" value="Unassembled WGS sequence"/>
</dbReference>
<dbReference type="AlphaFoldDB" id="A0A412XYT5"/>
<protein>
    <submittedName>
        <fullName evidence="2">Glycosyltransferase</fullName>
    </submittedName>
</protein>
<dbReference type="InterPro" id="IPR001173">
    <property type="entry name" value="Glyco_trans_2-like"/>
</dbReference>
<dbReference type="SUPFAM" id="SSF53448">
    <property type="entry name" value="Nucleotide-diphospho-sugar transferases"/>
    <property type="match status" value="1"/>
</dbReference>
<dbReference type="Gene3D" id="3.90.550.10">
    <property type="entry name" value="Spore Coat Polysaccharide Biosynthesis Protein SpsA, Chain A"/>
    <property type="match status" value="1"/>
</dbReference>
<dbReference type="PANTHER" id="PTHR22916:SF3">
    <property type="entry name" value="UDP-GLCNAC:BETAGAL BETA-1,3-N-ACETYLGLUCOSAMINYLTRANSFERASE-LIKE PROTEIN 1"/>
    <property type="match status" value="1"/>
</dbReference>
<dbReference type="PANTHER" id="PTHR22916">
    <property type="entry name" value="GLYCOSYLTRANSFERASE"/>
    <property type="match status" value="1"/>
</dbReference>
<comment type="caution">
    <text evidence="2">The sequence shown here is derived from an EMBL/GenBank/DDBJ whole genome shotgun (WGS) entry which is preliminary data.</text>
</comment>
<sequence length="312" mass="37221">MIVDVHFWKCIVCFKCLLEEMQIYIMTYNRPDCVINAIESVRKQSFTNFTLIVSDNSTNSLTEELIRKTYIFPDFIYIKREPPVGGIEHLNLILSEVTSDFFMIFHDDDVMHMNMIESLYNKIRESESYVAVASNAYIINLRKGKRRIFNKLKRDVCILTEHDMCVRYITNDILPFPSYMYRSCIAKKVSFEISEGGKYCDSTFIIKLLNWGTVYWISEPLMDYYEHSGQDSAVWEYWQKNDQIRFLINHSNFRRRDSIVLNFRIQNLYGELSSKGIKSIKGKAFYRYMRIFLYYSPFKLFVRFIAKKVLMM</sequence>
<evidence type="ECO:0000313" key="2">
    <source>
        <dbReference type="EMBL" id="RGV50403.1"/>
    </source>
</evidence>
<name>A0A412XYT5_BACFG</name>
<reference evidence="2 3" key="1">
    <citation type="submission" date="2018-08" db="EMBL/GenBank/DDBJ databases">
        <title>A genome reference for cultivated species of the human gut microbiota.</title>
        <authorList>
            <person name="Zou Y."/>
            <person name="Xue W."/>
            <person name="Luo G."/>
        </authorList>
    </citation>
    <scope>NUCLEOTIDE SEQUENCE [LARGE SCALE GENOMIC DNA]</scope>
    <source>
        <strain evidence="2 3">AF14-26</strain>
    </source>
</reference>
<accession>A0A412XYT5</accession>
<organism evidence="2 3">
    <name type="scientific">Bacteroides fragilis</name>
    <dbReference type="NCBI Taxonomy" id="817"/>
    <lineage>
        <taxon>Bacteria</taxon>
        <taxon>Pseudomonadati</taxon>
        <taxon>Bacteroidota</taxon>
        <taxon>Bacteroidia</taxon>
        <taxon>Bacteroidales</taxon>
        <taxon>Bacteroidaceae</taxon>
        <taxon>Bacteroides</taxon>
    </lineage>
</organism>
<dbReference type="InterPro" id="IPR029044">
    <property type="entry name" value="Nucleotide-diphossugar_trans"/>
</dbReference>